<dbReference type="EMBL" id="JANAKD010000940">
    <property type="protein sequence ID" value="KAJ3485787.1"/>
    <property type="molecule type" value="Genomic_DNA"/>
</dbReference>
<evidence type="ECO:0000313" key="2">
    <source>
        <dbReference type="Proteomes" id="UP001148737"/>
    </source>
</evidence>
<reference evidence="1" key="1">
    <citation type="submission" date="2022-07" db="EMBL/GenBank/DDBJ databases">
        <title>Genome Sequence of Lecanicillium saksenae.</title>
        <authorList>
            <person name="Buettner E."/>
        </authorList>
    </citation>
    <scope>NUCLEOTIDE SEQUENCE</scope>
    <source>
        <strain evidence="1">VT-O1</strain>
    </source>
</reference>
<comment type="caution">
    <text evidence="1">The sequence shown here is derived from an EMBL/GenBank/DDBJ whole genome shotgun (WGS) entry which is preliminary data.</text>
</comment>
<organism evidence="1 2">
    <name type="scientific">Lecanicillium saksenae</name>
    <dbReference type="NCBI Taxonomy" id="468837"/>
    <lineage>
        <taxon>Eukaryota</taxon>
        <taxon>Fungi</taxon>
        <taxon>Dikarya</taxon>
        <taxon>Ascomycota</taxon>
        <taxon>Pezizomycotina</taxon>
        <taxon>Sordariomycetes</taxon>
        <taxon>Hypocreomycetidae</taxon>
        <taxon>Hypocreales</taxon>
        <taxon>Cordycipitaceae</taxon>
        <taxon>Lecanicillium</taxon>
    </lineage>
</organism>
<evidence type="ECO:0000313" key="1">
    <source>
        <dbReference type="EMBL" id="KAJ3485787.1"/>
    </source>
</evidence>
<name>A0ACC1QR40_9HYPO</name>
<gene>
    <name evidence="1" type="ORF">NLG97_g6744</name>
</gene>
<sequence length="292" mass="32646">MKLHIRRALADVSVRATLRRLDYLNDARAEELLIELDTFLEAYVTGDEENGTEPCSEYKDEKALADIATAWLDDEGRGRLYWPCRDPSEYPGQLRYDDGDLNLIAGCVQHLACVLNRARNVEHSEPALVCKRYAAIAQATLISARKHEGLWLRPGLSDDELCQALLPLLDVSDGLNDLSFESISSRLQAQLQKDRVARLPNIFFALTPHYGLETQAQAAKASLDYLKGIGIISQMGHTDEERLQTAAQACGELCFKHDFALRSDLNDSMLPDLLNKFACMEFALMELALGKC</sequence>
<keyword evidence="2" id="KW-1185">Reference proteome</keyword>
<accession>A0ACC1QR40</accession>
<protein>
    <submittedName>
        <fullName evidence="1">Uncharacterized protein</fullName>
    </submittedName>
</protein>
<proteinExistence type="predicted"/>
<dbReference type="Proteomes" id="UP001148737">
    <property type="component" value="Unassembled WGS sequence"/>
</dbReference>